<dbReference type="GO" id="GO:0042910">
    <property type="term" value="F:xenobiotic transmembrane transporter activity"/>
    <property type="evidence" value="ECO:0007669"/>
    <property type="project" value="TreeGrafter"/>
</dbReference>
<accession>A0A1E3W763</accession>
<reference evidence="2 3" key="1">
    <citation type="journal article" date="2016" name="Environ. Microbiol.">
        <title>New Methyloceanibacter diversity from North Sea sediments includes methanotroph containing solely the soluble methane monooxygenase.</title>
        <authorList>
            <person name="Vekeman B."/>
            <person name="Kerckhof F.M."/>
            <person name="Cremers G."/>
            <person name="de Vos P."/>
            <person name="Vandamme P."/>
            <person name="Boon N."/>
            <person name="Op den Camp H.J."/>
            <person name="Heylen K."/>
        </authorList>
    </citation>
    <scope>NUCLEOTIDE SEQUENCE [LARGE SCALE GENOMIC DNA]</scope>
    <source>
        <strain evidence="2 3">R-67175</strain>
    </source>
</reference>
<keyword evidence="1" id="KW-0812">Transmembrane</keyword>
<evidence type="ECO:0000313" key="2">
    <source>
        <dbReference type="EMBL" id="ODS01624.1"/>
    </source>
</evidence>
<dbReference type="InterPro" id="IPR001036">
    <property type="entry name" value="Acrflvin-R"/>
</dbReference>
<organism evidence="2 3">
    <name type="scientific">Methyloceanibacter superfactus</name>
    <dbReference type="NCBI Taxonomy" id="1774969"/>
    <lineage>
        <taxon>Bacteria</taxon>
        <taxon>Pseudomonadati</taxon>
        <taxon>Pseudomonadota</taxon>
        <taxon>Alphaproteobacteria</taxon>
        <taxon>Hyphomicrobiales</taxon>
        <taxon>Hyphomicrobiaceae</taxon>
        <taxon>Methyloceanibacter</taxon>
    </lineage>
</organism>
<evidence type="ECO:0000313" key="3">
    <source>
        <dbReference type="Proteomes" id="UP000094472"/>
    </source>
</evidence>
<dbReference type="SUPFAM" id="SSF82693">
    <property type="entry name" value="Multidrug efflux transporter AcrB pore domain, PN1, PN2, PC1 and PC2 subdomains"/>
    <property type="match status" value="2"/>
</dbReference>
<feature type="transmembrane region" description="Helical" evidence="1">
    <location>
        <begin position="931"/>
        <end position="951"/>
    </location>
</feature>
<dbReference type="PANTHER" id="PTHR32063:SF0">
    <property type="entry name" value="SWARMING MOTILITY PROTEIN SWRC"/>
    <property type="match status" value="1"/>
</dbReference>
<dbReference type="SUPFAM" id="SSF82866">
    <property type="entry name" value="Multidrug efflux transporter AcrB transmembrane domain"/>
    <property type="match status" value="2"/>
</dbReference>
<name>A0A1E3W763_9HYPH</name>
<dbReference type="InterPro" id="IPR027463">
    <property type="entry name" value="AcrB_DN_DC_subdom"/>
</dbReference>
<dbReference type="PRINTS" id="PR00702">
    <property type="entry name" value="ACRIFLAVINRP"/>
</dbReference>
<gene>
    <name evidence="2" type="ORF">AUC69_04925</name>
</gene>
<feature type="transmembrane region" description="Helical" evidence="1">
    <location>
        <begin position="337"/>
        <end position="356"/>
    </location>
</feature>
<keyword evidence="1" id="KW-1133">Transmembrane helix</keyword>
<feature type="transmembrane region" description="Helical" evidence="1">
    <location>
        <begin position="466"/>
        <end position="485"/>
    </location>
</feature>
<keyword evidence="1" id="KW-0472">Membrane</keyword>
<feature type="transmembrane region" description="Helical" evidence="1">
    <location>
        <begin position="863"/>
        <end position="882"/>
    </location>
</feature>
<dbReference type="Gene3D" id="3.30.70.1320">
    <property type="entry name" value="Multidrug efflux transporter AcrB pore domain like"/>
    <property type="match status" value="1"/>
</dbReference>
<feature type="transmembrane region" description="Helical" evidence="1">
    <location>
        <begin position="889"/>
        <end position="911"/>
    </location>
</feature>
<comment type="caution">
    <text evidence="2">The sequence shown here is derived from an EMBL/GenBank/DDBJ whole genome shotgun (WGS) entry which is preliminary data.</text>
</comment>
<dbReference type="Proteomes" id="UP000094472">
    <property type="component" value="Unassembled WGS sequence"/>
</dbReference>
<proteinExistence type="predicted"/>
<feature type="transmembrane region" description="Helical" evidence="1">
    <location>
        <begin position="363"/>
        <end position="383"/>
    </location>
</feature>
<dbReference type="Gene3D" id="3.30.2090.10">
    <property type="entry name" value="Multidrug efflux transporter AcrB TolC docking domain, DN and DC subdomains"/>
    <property type="match status" value="2"/>
</dbReference>
<dbReference type="OrthoDB" id="9798415at2"/>
<dbReference type="Pfam" id="PF00873">
    <property type="entry name" value="ACR_tran"/>
    <property type="match status" value="1"/>
</dbReference>
<feature type="transmembrane region" description="Helical" evidence="1">
    <location>
        <begin position="980"/>
        <end position="1001"/>
    </location>
</feature>
<dbReference type="EMBL" id="LPWF01000004">
    <property type="protein sequence ID" value="ODS01624.1"/>
    <property type="molecule type" value="Genomic_DNA"/>
</dbReference>
<protein>
    <submittedName>
        <fullName evidence="2">Acriflavin resistance protein</fullName>
    </submittedName>
</protein>
<dbReference type="STRING" id="1774969.AUC69_04925"/>
<feature type="transmembrane region" description="Helical" evidence="1">
    <location>
        <begin position="434"/>
        <end position="454"/>
    </location>
</feature>
<feature type="transmembrane region" description="Helical" evidence="1">
    <location>
        <begin position="520"/>
        <end position="541"/>
    </location>
</feature>
<dbReference type="GO" id="GO:0005886">
    <property type="term" value="C:plasma membrane"/>
    <property type="evidence" value="ECO:0007669"/>
    <property type="project" value="TreeGrafter"/>
</dbReference>
<dbReference type="AlphaFoldDB" id="A0A1E3W763"/>
<evidence type="ECO:0000256" key="1">
    <source>
        <dbReference type="SAM" id="Phobius"/>
    </source>
</evidence>
<dbReference type="Gene3D" id="3.30.70.1430">
    <property type="entry name" value="Multidrug efflux transporter AcrB pore domain"/>
    <property type="match status" value="2"/>
</dbReference>
<keyword evidence="3" id="KW-1185">Reference proteome</keyword>
<sequence length="1059" mass="115156">MLEKIVKHGTLVTVVTLIVCVLGIVAAFRIPVQMIPDLEVRTVTVQTRWPGATPQDVEKEIVIEQEEYLRSIPSLERIISRAESGSARIELEFPYNIDLNETMIRINNALSQVPSYPENVDQPRIFASSFSANSFMYFRVSPLPGNPRELDMDMMRDFVDDNVRARLESVTDVSNVRIGGGAEKQIQILFDPAALAERKLSLTDVRRAVSNRNRDTSGGEIESGKRRYLLRTIGRFDDPDSLKELIIARRGGTIIRLEDVADVRLGHFEIYTRAYVNDRPIIFLSIRREAGSNVIAIKEAVMKEAEAINREVLGPAGMELELTADDVNYVEASIRNVWTNLAIGAVLATLVMFLFLRSVKATVVGVIGIPICTIAAFIGLMLAGRTVNVISLAGVAFAIGMTLDNTIVVLESIDLERRRGLGRLKGAIEGVRKVWAAVLASTLTTVLVFIPIVFIHEEAGQLYSDIAIAVSASILASMIVAITVVPTAAAHFDLTPQDNLAVDRADGAIVKAVGWLMTGWFRRLVCILGAAGASAAVILLLTPPAEYLPEGEEPKMFARLNAPPGYNLDTISEIGSDLQDWLMPFVKDDPERFRRGETEVPAIKYFFLMMEADGLRIIAETIDPGDINALMKVVGKRYQTYAGMRAFVSRGSIITSNDGGTRSVSLDISGRRLEDVYNVASAAYRRAGEIFDDPRIQADPPTLTLSQPLIEVRPKWERAAELGMTADDVGFTVAALTDGAYVGEFFRDDEKIDIYFYTKDALRTELDTLGQMPVYTPQGAIVPLSAVAEIKETVDTSSIRRINGKRTVTLNIIPPDNVALETGVEIVRNQLVDHMRRSGEVPFDVGMTITGASDQLDATRSALASNYIVAVIIIYLLLVAIFTNWGYPLLIMTTIPLGVAGGLVGLALMNAVGAVLPRFGLDPIIQPFDMITMLGFLILMGTVVNNPILIVDRALYNVREMGLDAAAAVMEAVSSRLRPIAMSTVTTICGLAPLVFIPGAGTELYRGVGAIVLFGILGTAVITLTFLPALSIAVLRAAGYAARPAGKSSDMAPSPAPGE</sequence>
<feature type="transmembrane region" description="Helical" evidence="1">
    <location>
        <begin position="1007"/>
        <end position="1035"/>
    </location>
</feature>
<dbReference type="SUPFAM" id="SSF82714">
    <property type="entry name" value="Multidrug efflux transporter AcrB TolC docking domain, DN and DC subdomains"/>
    <property type="match status" value="2"/>
</dbReference>
<dbReference type="Gene3D" id="3.30.70.1440">
    <property type="entry name" value="Multidrug efflux transporter AcrB pore domain"/>
    <property type="match status" value="1"/>
</dbReference>
<dbReference type="PANTHER" id="PTHR32063">
    <property type="match status" value="1"/>
</dbReference>
<dbReference type="RefSeq" id="WP_069440496.1">
    <property type="nucleotide sequence ID" value="NZ_LPWF01000004.1"/>
</dbReference>
<dbReference type="Gene3D" id="1.20.1640.10">
    <property type="entry name" value="Multidrug efflux transporter AcrB transmembrane domain"/>
    <property type="match status" value="2"/>
</dbReference>